<evidence type="ECO:0000313" key="1">
    <source>
        <dbReference type="EMBL" id="GBP53061.1"/>
    </source>
</evidence>
<comment type="caution">
    <text evidence="1">The sequence shown here is derived from an EMBL/GenBank/DDBJ whole genome shotgun (WGS) entry which is preliminary data.</text>
</comment>
<dbReference type="EMBL" id="BGZK01000615">
    <property type="protein sequence ID" value="GBP53061.1"/>
    <property type="molecule type" value="Genomic_DNA"/>
</dbReference>
<protein>
    <submittedName>
        <fullName evidence="1">Uncharacterized protein</fullName>
    </submittedName>
</protein>
<dbReference type="Proteomes" id="UP000299102">
    <property type="component" value="Unassembled WGS sequence"/>
</dbReference>
<reference evidence="1 2" key="1">
    <citation type="journal article" date="2019" name="Commun. Biol.">
        <title>The bagworm genome reveals a unique fibroin gene that provides high tensile strength.</title>
        <authorList>
            <person name="Kono N."/>
            <person name="Nakamura H."/>
            <person name="Ohtoshi R."/>
            <person name="Tomita M."/>
            <person name="Numata K."/>
            <person name="Arakawa K."/>
        </authorList>
    </citation>
    <scope>NUCLEOTIDE SEQUENCE [LARGE SCALE GENOMIC DNA]</scope>
</reference>
<dbReference type="AlphaFoldDB" id="A0A4C1WP51"/>
<gene>
    <name evidence="1" type="ORF">EVAR_43347_1</name>
</gene>
<proteinExistence type="predicted"/>
<accession>A0A4C1WP51</accession>
<keyword evidence="2" id="KW-1185">Reference proteome</keyword>
<name>A0A4C1WP51_EUMVA</name>
<evidence type="ECO:0000313" key="2">
    <source>
        <dbReference type="Proteomes" id="UP000299102"/>
    </source>
</evidence>
<sequence length="218" mass="23995">MYIVEVRPVSEYEAAPEVFMTSPARSARPARPPSASHTRIRNSRIAVEKTVILNPPSNRATCRRAQVNEARYRSGRLLCSIFVCHVLRVARRCSVARLTALPIRGSEAIGDGIDLGDVAARGLVLGGTAQRPSSLRNDYARRRISVAVHELRQRRFLDAHPAAGGQREMLARRPASRRYVGSWPVETYSAPCPSLGSISVKKIFGEVRILGQDLLVGT</sequence>
<organism evidence="1 2">
    <name type="scientific">Eumeta variegata</name>
    <name type="common">Bagworm moth</name>
    <name type="synonym">Eumeta japonica</name>
    <dbReference type="NCBI Taxonomy" id="151549"/>
    <lineage>
        <taxon>Eukaryota</taxon>
        <taxon>Metazoa</taxon>
        <taxon>Ecdysozoa</taxon>
        <taxon>Arthropoda</taxon>
        <taxon>Hexapoda</taxon>
        <taxon>Insecta</taxon>
        <taxon>Pterygota</taxon>
        <taxon>Neoptera</taxon>
        <taxon>Endopterygota</taxon>
        <taxon>Lepidoptera</taxon>
        <taxon>Glossata</taxon>
        <taxon>Ditrysia</taxon>
        <taxon>Tineoidea</taxon>
        <taxon>Psychidae</taxon>
        <taxon>Oiketicinae</taxon>
        <taxon>Eumeta</taxon>
    </lineage>
</organism>